<organism evidence="2 3">
    <name type="scientific">Citrobacter telavivensis</name>
    <dbReference type="NCBI Taxonomy" id="2653932"/>
    <lineage>
        <taxon>Bacteria</taxon>
        <taxon>Pseudomonadati</taxon>
        <taxon>Pseudomonadota</taxon>
        <taxon>Gammaproteobacteria</taxon>
        <taxon>Enterobacterales</taxon>
        <taxon>Enterobacteriaceae</taxon>
        <taxon>Citrobacter</taxon>
    </lineage>
</organism>
<feature type="signal peptide" evidence="1">
    <location>
        <begin position="1"/>
        <end position="17"/>
    </location>
</feature>
<evidence type="ECO:0000313" key="2">
    <source>
        <dbReference type="EMBL" id="MPQ50811.1"/>
    </source>
</evidence>
<sequence length="124" mass="13936">MRYLLSILLIWSVSSNAALVDHEKAAQDLCDTEWKITDRASGTNENTTNIVSDEVASFKAKGYAFSDFSIDETDFIKVSIEGADGSRKMIKEMDTPYSEARDFLKNRMMPICIKNVLTGIDNKK</sequence>
<feature type="chain" id="PRO_5026971514" evidence="1">
    <location>
        <begin position="18"/>
        <end position="124"/>
    </location>
</feature>
<dbReference type="RefSeq" id="WP_152405016.1">
    <property type="nucleotide sequence ID" value="NZ_WHIY01000004.1"/>
</dbReference>
<name>A0A6L5E6V8_9ENTR</name>
<proteinExistence type="predicted"/>
<evidence type="ECO:0000256" key="1">
    <source>
        <dbReference type="SAM" id="SignalP"/>
    </source>
</evidence>
<comment type="caution">
    <text evidence="2">The sequence shown here is derived from an EMBL/GenBank/DDBJ whole genome shotgun (WGS) entry which is preliminary data.</text>
</comment>
<protein>
    <submittedName>
        <fullName evidence="2">Uncharacterized protein</fullName>
    </submittedName>
</protein>
<gene>
    <name evidence="2" type="ORF">GBB84_07800</name>
</gene>
<keyword evidence="1" id="KW-0732">Signal</keyword>
<keyword evidence="3" id="KW-1185">Reference proteome</keyword>
<dbReference type="EMBL" id="WHIY01000004">
    <property type="protein sequence ID" value="MPQ50811.1"/>
    <property type="molecule type" value="Genomic_DNA"/>
</dbReference>
<accession>A0A6L5E6V8</accession>
<reference evidence="2 3" key="1">
    <citation type="submission" date="2019-10" db="EMBL/GenBank/DDBJ databases">
        <title>Characterization of a new Citrobacter species.</title>
        <authorList>
            <person name="Goncalves Ribeiro T."/>
            <person name="Izdebski R."/>
            <person name="Urbanowicz P."/>
            <person name="Carmeli Y."/>
            <person name="Gniadkowski M."/>
            <person name="Peixe L."/>
        </authorList>
    </citation>
    <scope>NUCLEOTIDE SEQUENCE [LARGE SCALE GENOMIC DNA]</scope>
    <source>
        <strain evidence="2 3">NMI7905_11</strain>
    </source>
</reference>
<dbReference type="Proteomes" id="UP000475079">
    <property type="component" value="Unassembled WGS sequence"/>
</dbReference>
<dbReference type="AlphaFoldDB" id="A0A6L5E6V8"/>
<evidence type="ECO:0000313" key="3">
    <source>
        <dbReference type="Proteomes" id="UP000475079"/>
    </source>
</evidence>